<proteinExistence type="predicted"/>
<dbReference type="STRING" id="137658.SAMN05216186_102198"/>
<protein>
    <submittedName>
        <fullName evidence="1">Uncharacterized protein</fullName>
    </submittedName>
</protein>
<dbReference type="Proteomes" id="UP000198706">
    <property type="component" value="Unassembled WGS sequence"/>
</dbReference>
<dbReference type="AlphaFoldDB" id="A0A1G8VEF6"/>
<keyword evidence="2" id="KW-1185">Reference proteome</keyword>
<organism evidence="1 2">
    <name type="scientific">Pseudomonas indica</name>
    <dbReference type="NCBI Taxonomy" id="137658"/>
    <lineage>
        <taxon>Bacteria</taxon>
        <taxon>Pseudomonadati</taxon>
        <taxon>Pseudomonadota</taxon>
        <taxon>Gammaproteobacteria</taxon>
        <taxon>Pseudomonadales</taxon>
        <taxon>Pseudomonadaceae</taxon>
        <taxon>Pseudomonas</taxon>
    </lineage>
</organism>
<sequence length="582" mass="66145">MSRMREDLVDSIRACCPEDILIWVEKHPPKRRAPLIRVFFMIAHELDSEWYRNPVAITNACRQFLSHRRSAISEITGKPIKEVTVISDYTAVRYYLNRLQKAKKLPSNALILPVPNSTDVFSEKECNILGYLTLEHAIQANSMENALNEIAHQIEKHRTVILSKCKRIVAEGYARFLEVPGMIRRSDVAAIRLTKDNLDPNLRGSRSGQHISFFSPSHPNGFSNSVAYLATEQDGLFTRKSFPGAHHIYSWSTTKIKSYLGITEEFAVAAMCIIIDELGINVFDLANAQVKKTKDGQFVTIREDGGITITTLKPRANKLIERHAPKATDEIEIDAESIDAHTALWMLLQMRVQHSKALNSNYLFVMDGSSPTRHGDEHLYRILDTRRKNTFKAIIDSLPSWVAEAEPTMPKIRVSRGLLKWIESGGDTLETTIYLGNSLLTALRNYIPPSIQEFVYRKRIRDHQKIQLLIAEDISTHSPRIKNNNYECAKMQFIEAVKFLRTNSRHTTTHNPGQVFCFLCSPEAIGLIVSYATYGTKQELISTCKKIITKIQDEGSRKMIKLLADATPIPMNFELLEVHVNE</sequence>
<dbReference type="EMBL" id="FNFD01000002">
    <property type="protein sequence ID" value="SDJ64304.1"/>
    <property type="molecule type" value="Genomic_DNA"/>
</dbReference>
<reference evidence="1 2" key="1">
    <citation type="submission" date="2016-10" db="EMBL/GenBank/DDBJ databases">
        <authorList>
            <person name="de Groot N.N."/>
        </authorList>
    </citation>
    <scope>NUCLEOTIDE SEQUENCE [LARGE SCALE GENOMIC DNA]</scope>
    <source>
        <strain evidence="1 2">JCM 21544</strain>
    </source>
</reference>
<accession>A0A1G8VEF6</accession>
<name>A0A1G8VEF6_9PSED</name>
<evidence type="ECO:0000313" key="2">
    <source>
        <dbReference type="Proteomes" id="UP000198706"/>
    </source>
</evidence>
<evidence type="ECO:0000313" key="1">
    <source>
        <dbReference type="EMBL" id="SDJ64304.1"/>
    </source>
</evidence>
<gene>
    <name evidence="1" type="ORF">SAMN05216186_102198</name>
</gene>